<feature type="non-terminal residue" evidence="4">
    <location>
        <position position="209"/>
    </location>
</feature>
<dbReference type="InterPro" id="IPR037165">
    <property type="entry name" value="AldOxase/xan_DH_Mopterin-bd_sf"/>
</dbReference>
<feature type="non-terminal residue" evidence="4">
    <location>
        <position position="1"/>
    </location>
</feature>
<keyword evidence="1" id="KW-0500">Molybdenum</keyword>
<dbReference type="Gene3D" id="3.90.1170.50">
    <property type="entry name" value="Aldehyde oxidase/xanthine dehydrogenase, a/b hammerhead"/>
    <property type="match status" value="1"/>
</dbReference>
<proteinExistence type="predicted"/>
<dbReference type="InterPro" id="IPR000674">
    <property type="entry name" value="Ald_Oxase/Xan_DH_a/b"/>
</dbReference>
<name>A0A382UEX0_9ZZZZ</name>
<keyword evidence="2" id="KW-0560">Oxidoreductase</keyword>
<protein>
    <recommendedName>
        <fullName evidence="3">Aldehyde oxidase/xanthine dehydrogenase a/b hammerhead domain-containing protein</fullName>
    </recommendedName>
</protein>
<evidence type="ECO:0000256" key="2">
    <source>
        <dbReference type="ARBA" id="ARBA00023002"/>
    </source>
</evidence>
<accession>A0A382UEX0</accession>
<organism evidence="4">
    <name type="scientific">marine metagenome</name>
    <dbReference type="NCBI Taxonomy" id="408172"/>
    <lineage>
        <taxon>unclassified sequences</taxon>
        <taxon>metagenomes</taxon>
        <taxon>ecological metagenomes</taxon>
    </lineage>
</organism>
<dbReference type="EMBL" id="UINC01143711">
    <property type="protein sequence ID" value="SVD32790.1"/>
    <property type="molecule type" value="Genomic_DNA"/>
</dbReference>
<dbReference type="GO" id="GO:0016491">
    <property type="term" value="F:oxidoreductase activity"/>
    <property type="evidence" value="ECO:0007669"/>
    <property type="project" value="UniProtKB-KW"/>
</dbReference>
<sequence>MVSCLGQHNLMKTEHSKGIGESIKRLEDKRFLQGQGHYIDDLQLPDMLHAAVLRSPYAHATITNIDVNFALEQPGVVTILTFADLHSVKPIPIRLNPYGSLEPFLQYPLANNRVRYVGDPVALIIAHSRYQAEDVLENIVVQYDPLPVNIDAEDKVSCPLHHDAKDNVASNFVQQKGDVVAAFKKAEHITKLRFTSGRHSGVPLETRGL</sequence>
<evidence type="ECO:0000259" key="3">
    <source>
        <dbReference type="SMART" id="SM01008"/>
    </source>
</evidence>
<dbReference type="InterPro" id="IPR016208">
    <property type="entry name" value="Ald_Oxase/xanthine_DH-like"/>
</dbReference>
<dbReference type="GO" id="GO:0005506">
    <property type="term" value="F:iron ion binding"/>
    <property type="evidence" value="ECO:0007669"/>
    <property type="project" value="InterPro"/>
</dbReference>
<feature type="domain" description="Aldehyde oxidase/xanthine dehydrogenase a/b hammerhead" evidence="3">
    <location>
        <begin position="33"/>
        <end position="147"/>
    </location>
</feature>
<dbReference type="AlphaFoldDB" id="A0A382UEX0"/>
<dbReference type="Pfam" id="PF01315">
    <property type="entry name" value="Ald_Xan_dh_C"/>
    <property type="match status" value="1"/>
</dbReference>
<gene>
    <name evidence="4" type="ORF">METZ01_LOCUS385644</name>
</gene>
<reference evidence="4" key="1">
    <citation type="submission" date="2018-05" db="EMBL/GenBank/DDBJ databases">
        <authorList>
            <person name="Lanie J.A."/>
            <person name="Ng W.-L."/>
            <person name="Kazmierczak K.M."/>
            <person name="Andrzejewski T.M."/>
            <person name="Davidsen T.M."/>
            <person name="Wayne K.J."/>
            <person name="Tettelin H."/>
            <person name="Glass J.I."/>
            <person name="Rusch D."/>
            <person name="Podicherti R."/>
            <person name="Tsui H.-C.T."/>
            <person name="Winkler M.E."/>
        </authorList>
    </citation>
    <scope>NUCLEOTIDE SEQUENCE</scope>
</reference>
<dbReference type="PANTHER" id="PTHR11908:SF132">
    <property type="entry name" value="ALDEHYDE OXIDASE 1-RELATED"/>
    <property type="match status" value="1"/>
</dbReference>
<dbReference type="SMART" id="SM01008">
    <property type="entry name" value="Ald_Xan_dh_C"/>
    <property type="match status" value="1"/>
</dbReference>
<dbReference type="PANTHER" id="PTHR11908">
    <property type="entry name" value="XANTHINE DEHYDROGENASE"/>
    <property type="match status" value="1"/>
</dbReference>
<dbReference type="SUPFAM" id="SSF56003">
    <property type="entry name" value="Molybdenum cofactor-binding domain"/>
    <property type="match status" value="1"/>
</dbReference>
<dbReference type="SUPFAM" id="SSF54665">
    <property type="entry name" value="CO dehydrogenase molybdoprotein N-domain-like"/>
    <property type="match status" value="1"/>
</dbReference>
<dbReference type="InterPro" id="IPR036856">
    <property type="entry name" value="Ald_Oxase/Xan_DH_a/b_sf"/>
</dbReference>
<evidence type="ECO:0000313" key="4">
    <source>
        <dbReference type="EMBL" id="SVD32790.1"/>
    </source>
</evidence>
<dbReference type="Gene3D" id="3.30.365.10">
    <property type="entry name" value="Aldehyde oxidase/xanthine dehydrogenase, molybdopterin binding domain"/>
    <property type="match status" value="1"/>
</dbReference>
<evidence type="ECO:0000256" key="1">
    <source>
        <dbReference type="ARBA" id="ARBA00022505"/>
    </source>
</evidence>